<dbReference type="CDD" id="cd02573">
    <property type="entry name" value="PseudoU_synth_EcTruB"/>
    <property type="match status" value="1"/>
</dbReference>
<dbReference type="CDD" id="cd21152">
    <property type="entry name" value="PUA_TruB_bacterial"/>
    <property type="match status" value="1"/>
</dbReference>
<evidence type="ECO:0000313" key="9">
    <source>
        <dbReference type="EMBL" id="SEF61680.1"/>
    </source>
</evidence>
<dbReference type="GO" id="GO:0003723">
    <property type="term" value="F:RNA binding"/>
    <property type="evidence" value="ECO:0007669"/>
    <property type="project" value="InterPro"/>
</dbReference>
<dbReference type="OrthoDB" id="9802309at2"/>
<dbReference type="Pfam" id="PF09157">
    <property type="entry name" value="TruB-C_2"/>
    <property type="match status" value="1"/>
</dbReference>
<dbReference type="PANTHER" id="PTHR13767">
    <property type="entry name" value="TRNA-PSEUDOURIDINE SYNTHASE"/>
    <property type="match status" value="1"/>
</dbReference>
<reference evidence="9 10" key="1">
    <citation type="submission" date="2016-10" db="EMBL/GenBank/DDBJ databases">
        <authorList>
            <person name="de Groot N.N."/>
        </authorList>
    </citation>
    <scope>NUCLEOTIDE SEQUENCE [LARGE SCALE GENOMIC DNA]</scope>
    <source>
        <strain evidence="9 10">Nl13</strain>
    </source>
</reference>
<evidence type="ECO:0000256" key="4">
    <source>
        <dbReference type="ARBA" id="ARBA00023235"/>
    </source>
</evidence>
<organism evidence="9 10">
    <name type="scientific">Nitrosospira multiformis (strain ATCC 25196 / NCIMB 11849 / C 71)</name>
    <dbReference type="NCBI Taxonomy" id="323848"/>
    <lineage>
        <taxon>Bacteria</taxon>
        <taxon>Pseudomonadati</taxon>
        <taxon>Pseudomonadota</taxon>
        <taxon>Betaproteobacteria</taxon>
        <taxon>Nitrosomonadales</taxon>
        <taxon>Nitrosomonadaceae</taxon>
        <taxon>Nitrosospira</taxon>
    </lineage>
</organism>
<dbReference type="InterPro" id="IPR032819">
    <property type="entry name" value="TruB_C"/>
</dbReference>
<dbReference type="GO" id="GO:0031119">
    <property type="term" value="P:tRNA pseudouridine synthesis"/>
    <property type="evidence" value="ECO:0007669"/>
    <property type="project" value="UniProtKB-UniRule"/>
</dbReference>
<comment type="function">
    <text evidence="5">Responsible for synthesis of pseudouridine from uracil-55 in the psi GC loop of transfer RNAs.</text>
</comment>
<dbReference type="Gene3D" id="3.30.2350.10">
    <property type="entry name" value="Pseudouridine synthase"/>
    <property type="match status" value="1"/>
</dbReference>
<dbReference type="AlphaFoldDB" id="A0A1H5TG15"/>
<evidence type="ECO:0000256" key="5">
    <source>
        <dbReference type="HAMAP-Rule" id="MF_01080"/>
    </source>
</evidence>
<dbReference type="InterPro" id="IPR002501">
    <property type="entry name" value="PsdUridine_synth_N"/>
</dbReference>
<dbReference type="Pfam" id="PF16198">
    <property type="entry name" value="TruB_C_2"/>
    <property type="match status" value="1"/>
</dbReference>
<dbReference type="GO" id="GO:1990481">
    <property type="term" value="P:mRNA pseudouridine synthesis"/>
    <property type="evidence" value="ECO:0007669"/>
    <property type="project" value="TreeGrafter"/>
</dbReference>
<evidence type="ECO:0000256" key="1">
    <source>
        <dbReference type="ARBA" id="ARBA00000385"/>
    </source>
</evidence>
<dbReference type="SUPFAM" id="SSF88697">
    <property type="entry name" value="PUA domain-like"/>
    <property type="match status" value="1"/>
</dbReference>
<sequence>MSPGSKRHISGVLLLDKASGLSSNQALQTAKRIFSAHKAGHTGTLDPMATGLLPICFGEATKFSSALLGADKTYEAVLRLGYMSTTGDAEGEISIAAGMESQYVDLTREKIEAVRKSFIGVITQVPPMYSAIKHRGKPMYTFARAGVEIERQPRAITIHDLSIEAYQGNEMRIRVTCGSGTYIRTLAEDLGHALGCGGAYLTALRRSALGGFDLPQAYTLTGLEAMPPSQRDSCLLPADSLLRSLPPVVVDSAAALSLLQGRAIPGTHPAGESLLPGRQVRLYDKAQRFLGLGEISTEGYISPKRLIRFEQSL</sequence>
<feature type="domain" description="tRNA pseudouridylate synthase B C-terminal" evidence="8">
    <location>
        <begin position="184"/>
        <end position="242"/>
    </location>
</feature>
<keyword evidence="3 5" id="KW-0819">tRNA processing</keyword>
<dbReference type="SMR" id="A0A1H5TG15"/>
<dbReference type="PANTHER" id="PTHR13767:SF2">
    <property type="entry name" value="PSEUDOURIDYLATE SYNTHASE TRUB1"/>
    <property type="match status" value="1"/>
</dbReference>
<accession>A0A1H5TG15</accession>
<comment type="catalytic activity">
    <reaction evidence="1 5">
        <text>uridine(55) in tRNA = pseudouridine(55) in tRNA</text>
        <dbReference type="Rhea" id="RHEA:42532"/>
        <dbReference type="Rhea" id="RHEA-COMP:10101"/>
        <dbReference type="Rhea" id="RHEA-COMP:10102"/>
        <dbReference type="ChEBI" id="CHEBI:65314"/>
        <dbReference type="ChEBI" id="CHEBI:65315"/>
        <dbReference type="EC" id="5.4.99.25"/>
    </reaction>
</comment>
<feature type="domain" description="Pseudouridine synthase II N-terminal" evidence="6">
    <location>
        <begin position="31"/>
        <end position="183"/>
    </location>
</feature>
<dbReference type="HAMAP" id="MF_01080">
    <property type="entry name" value="TruB_bact"/>
    <property type="match status" value="1"/>
</dbReference>
<dbReference type="InterPro" id="IPR015947">
    <property type="entry name" value="PUA-like_sf"/>
</dbReference>
<evidence type="ECO:0000313" key="10">
    <source>
        <dbReference type="Proteomes" id="UP000236751"/>
    </source>
</evidence>
<evidence type="ECO:0000259" key="8">
    <source>
        <dbReference type="Pfam" id="PF16198"/>
    </source>
</evidence>
<evidence type="ECO:0000259" key="7">
    <source>
        <dbReference type="Pfam" id="PF09157"/>
    </source>
</evidence>
<dbReference type="InterPro" id="IPR020103">
    <property type="entry name" value="PsdUridine_synth_cat_dom_sf"/>
</dbReference>
<name>A0A1H5TG15_NITMU</name>
<dbReference type="InterPro" id="IPR014780">
    <property type="entry name" value="tRNA_psdUridine_synth_TruB"/>
</dbReference>
<keyword evidence="4 5" id="KW-0413">Isomerase</keyword>
<comment type="similarity">
    <text evidence="2 5">Belongs to the pseudouridine synthase TruB family. Type 1 subfamily.</text>
</comment>
<dbReference type="InterPro" id="IPR015240">
    <property type="entry name" value="tRNA_sdUridine_synth_fam1_C"/>
</dbReference>
<proteinExistence type="inferred from homology"/>
<evidence type="ECO:0000259" key="6">
    <source>
        <dbReference type="Pfam" id="PF01509"/>
    </source>
</evidence>
<dbReference type="RefSeq" id="WP_011381177.1">
    <property type="nucleotide sequence ID" value="NC_007614.1"/>
</dbReference>
<feature type="active site" description="Nucleophile" evidence="5">
    <location>
        <position position="46"/>
    </location>
</feature>
<gene>
    <name evidence="5" type="primary">truB</name>
    <name evidence="9" type="ORF">SAMN05216403_104157</name>
</gene>
<evidence type="ECO:0000256" key="2">
    <source>
        <dbReference type="ARBA" id="ARBA00005642"/>
    </source>
</evidence>
<evidence type="ECO:0000256" key="3">
    <source>
        <dbReference type="ARBA" id="ARBA00022694"/>
    </source>
</evidence>
<dbReference type="Proteomes" id="UP000236751">
    <property type="component" value="Unassembled WGS sequence"/>
</dbReference>
<dbReference type="EC" id="5.4.99.25" evidence="5"/>
<dbReference type="Pfam" id="PF01509">
    <property type="entry name" value="TruB_N"/>
    <property type="match status" value="1"/>
</dbReference>
<dbReference type="KEGG" id="nmu:Nmul_A1862"/>
<protein>
    <recommendedName>
        <fullName evidence="5">tRNA pseudouridine synthase B</fullName>
        <ecNumber evidence="5">5.4.99.25</ecNumber>
    </recommendedName>
    <alternativeName>
        <fullName evidence="5">tRNA pseudouridine(55) synthase</fullName>
        <shortName evidence="5">Psi55 synthase</shortName>
    </alternativeName>
    <alternativeName>
        <fullName evidence="5">tRNA pseudouridylate synthase</fullName>
    </alternativeName>
    <alternativeName>
        <fullName evidence="5">tRNA-uridine isomerase</fullName>
    </alternativeName>
</protein>
<dbReference type="SUPFAM" id="SSF55120">
    <property type="entry name" value="Pseudouridine synthase"/>
    <property type="match status" value="1"/>
</dbReference>
<dbReference type="GO" id="GO:0160148">
    <property type="term" value="F:tRNA pseudouridine(55) synthase activity"/>
    <property type="evidence" value="ECO:0007669"/>
    <property type="project" value="UniProtKB-EC"/>
</dbReference>
<dbReference type="NCBIfam" id="TIGR00431">
    <property type="entry name" value="TruB"/>
    <property type="match status" value="1"/>
</dbReference>
<dbReference type="Gene3D" id="2.30.130.10">
    <property type="entry name" value="PUA domain"/>
    <property type="match status" value="1"/>
</dbReference>
<dbReference type="EMBL" id="FNVK01000004">
    <property type="protein sequence ID" value="SEF61680.1"/>
    <property type="molecule type" value="Genomic_DNA"/>
</dbReference>
<dbReference type="InterPro" id="IPR036974">
    <property type="entry name" value="PUA_sf"/>
</dbReference>
<feature type="domain" description="tRNA pseudouridine synthase II TruB subfamily 1 C-terminal" evidence="7">
    <location>
        <begin position="246"/>
        <end position="307"/>
    </location>
</feature>